<dbReference type="PANTHER" id="PTHR42811">
    <property type="entry name" value="SERINE ACETYLTRANSFERASE"/>
    <property type="match status" value="1"/>
</dbReference>
<sequence length="317" mass="34611">MATDIRLKDELPTITDLLVESYTECSRMNHLAHEPLPSRDSVADILADLSEVLYPGYGRRQNLHHGNVGYHVGALVDGLHDKLTQQIARALRHELCEESPHVDCEAIAQPKAMELLRRLPDVRKVLEQDVDAAYRGDPAARSHHEIIFSYPGLEAVSVYRVAHELYTLGVPFIPRMMTEAAHAKTGIDIHPGARIGPGFFIDHGTGVVIGQTCEIGAGVKLYQGVTLGALSFTKDDDGNLTHGSYKRHPTLKDGVVVYANATILGGATVVGERSVIGSNVWLTESVPPDTTVLLEKPRLRLKGAKPAADDVSLMYHI</sequence>
<dbReference type="AlphaFoldDB" id="A0A517Y0K5"/>
<proteinExistence type="predicted"/>
<dbReference type="Gene3D" id="1.10.3130.10">
    <property type="entry name" value="serine acetyltransferase, domain 1"/>
    <property type="match status" value="1"/>
</dbReference>
<dbReference type="RefSeq" id="WP_145243438.1">
    <property type="nucleotide sequence ID" value="NZ_CP036273.1"/>
</dbReference>
<keyword evidence="2 4" id="KW-0808">Transferase</keyword>
<dbReference type="GO" id="GO:0009001">
    <property type="term" value="F:serine O-acetyltransferase activity"/>
    <property type="evidence" value="ECO:0007669"/>
    <property type="project" value="UniProtKB-EC"/>
</dbReference>
<dbReference type="EMBL" id="CP036273">
    <property type="protein sequence ID" value="QDU23290.1"/>
    <property type="molecule type" value="Genomic_DNA"/>
</dbReference>
<keyword evidence="5" id="KW-1185">Reference proteome</keyword>
<evidence type="ECO:0000256" key="2">
    <source>
        <dbReference type="ARBA" id="ARBA00022679"/>
    </source>
</evidence>
<name>A0A517Y0K5_9BACT</name>
<keyword evidence="3 4" id="KW-0012">Acyltransferase</keyword>
<dbReference type="NCBIfam" id="NF041874">
    <property type="entry name" value="EPS_EpsC"/>
    <property type="match status" value="1"/>
</dbReference>
<dbReference type="InterPro" id="IPR042122">
    <property type="entry name" value="Ser_AcTrfase_N_sf"/>
</dbReference>
<dbReference type="CDD" id="cd03354">
    <property type="entry name" value="LbH_SAT"/>
    <property type="match status" value="1"/>
</dbReference>
<dbReference type="Gene3D" id="2.160.10.10">
    <property type="entry name" value="Hexapeptide repeat proteins"/>
    <property type="match status" value="1"/>
</dbReference>
<accession>A0A517Y0K5</accession>
<evidence type="ECO:0000313" key="4">
    <source>
        <dbReference type="EMBL" id="QDU23290.1"/>
    </source>
</evidence>
<reference evidence="4 5" key="1">
    <citation type="submission" date="2019-02" db="EMBL/GenBank/DDBJ databases">
        <title>Deep-cultivation of Planctomycetes and their phenomic and genomic characterization uncovers novel biology.</title>
        <authorList>
            <person name="Wiegand S."/>
            <person name="Jogler M."/>
            <person name="Boedeker C."/>
            <person name="Pinto D."/>
            <person name="Vollmers J."/>
            <person name="Rivas-Marin E."/>
            <person name="Kohn T."/>
            <person name="Peeters S.H."/>
            <person name="Heuer A."/>
            <person name="Rast P."/>
            <person name="Oberbeckmann S."/>
            <person name="Bunk B."/>
            <person name="Jeske O."/>
            <person name="Meyerdierks A."/>
            <person name="Storesund J.E."/>
            <person name="Kallscheuer N."/>
            <person name="Luecker S."/>
            <person name="Lage O.M."/>
            <person name="Pohl T."/>
            <person name="Merkel B.J."/>
            <person name="Hornburger P."/>
            <person name="Mueller R.-W."/>
            <person name="Bruemmer F."/>
            <person name="Labrenz M."/>
            <person name="Spormann A.M."/>
            <person name="Op den Camp H."/>
            <person name="Overmann J."/>
            <person name="Amann R."/>
            <person name="Jetten M.S.M."/>
            <person name="Mascher T."/>
            <person name="Medema M.H."/>
            <person name="Devos D.P."/>
            <person name="Kaster A.-K."/>
            <person name="Ovreas L."/>
            <person name="Rohde M."/>
            <person name="Galperin M.Y."/>
            <person name="Jogler C."/>
        </authorList>
    </citation>
    <scope>NUCLEOTIDE SEQUENCE [LARGE SCALE GENOMIC DNA]</scope>
    <source>
        <strain evidence="4 5">ETA_A1</strain>
    </source>
</reference>
<evidence type="ECO:0000256" key="1">
    <source>
        <dbReference type="ARBA" id="ARBA00022605"/>
    </source>
</evidence>
<evidence type="ECO:0000313" key="5">
    <source>
        <dbReference type="Proteomes" id="UP000319576"/>
    </source>
</evidence>
<keyword evidence="1" id="KW-0028">Amino-acid biosynthesis</keyword>
<evidence type="ECO:0000256" key="3">
    <source>
        <dbReference type="ARBA" id="ARBA00023315"/>
    </source>
</evidence>
<dbReference type="KEGG" id="uli:ETAA1_52840"/>
<dbReference type="EC" id="2.3.1.30" evidence="4"/>
<dbReference type="InterPro" id="IPR053376">
    <property type="entry name" value="Serine_acetyltransferase"/>
</dbReference>
<protein>
    <submittedName>
        <fullName evidence="4">Serine acetyltransferase</fullName>
        <ecNumber evidence="4">2.3.1.30</ecNumber>
    </submittedName>
</protein>
<dbReference type="GO" id="GO:0008652">
    <property type="term" value="P:amino acid biosynthetic process"/>
    <property type="evidence" value="ECO:0007669"/>
    <property type="project" value="UniProtKB-KW"/>
</dbReference>
<dbReference type="Proteomes" id="UP000319576">
    <property type="component" value="Chromosome"/>
</dbReference>
<organism evidence="4 5">
    <name type="scientific">Urbifossiella limnaea</name>
    <dbReference type="NCBI Taxonomy" id="2528023"/>
    <lineage>
        <taxon>Bacteria</taxon>
        <taxon>Pseudomonadati</taxon>
        <taxon>Planctomycetota</taxon>
        <taxon>Planctomycetia</taxon>
        <taxon>Gemmatales</taxon>
        <taxon>Gemmataceae</taxon>
        <taxon>Urbifossiella</taxon>
    </lineage>
</organism>
<dbReference type="InterPro" id="IPR045304">
    <property type="entry name" value="LbH_SAT"/>
</dbReference>
<dbReference type="SUPFAM" id="SSF51161">
    <property type="entry name" value="Trimeric LpxA-like enzymes"/>
    <property type="match status" value="1"/>
</dbReference>
<dbReference type="InterPro" id="IPR011004">
    <property type="entry name" value="Trimer_LpxA-like_sf"/>
</dbReference>
<dbReference type="OrthoDB" id="9801456at2"/>
<gene>
    <name evidence="4" type="primary">cysE_1</name>
    <name evidence="4" type="ORF">ETAA1_52840</name>
</gene>